<sequence length="112" mass="12261">MSVQSLSDFCLTSCTCLAYSLIPFANSSQSSSKSSVDFLSFSSSLTVVDRETLISNSSRASFRCKLSDRFLNFLSFSNSSLTDWRAASIRSCSLLILTKFPSDICFINSSTS</sequence>
<reference evidence="1" key="1">
    <citation type="journal article" date="2013" name="J. Plant Res.">
        <title>Effect of fungi and light on seed germination of three Opuntia species from semiarid lands of central Mexico.</title>
        <authorList>
            <person name="Delgado-Sanchez P."/>
            <person name="Jimenez-Bremont J.F."/>
            <person name="Guerrero-Gonzalez Mde L."/>
            <person name="Flores J."/>
        </authorList>
    </citation>
    <scope>NUCLEOTIDE SEQUENCE</scope>
    <source>
        <tissue evidence="1">Cladode</tissue>
    </source>
</reference>
<dbReference type="EMBL" id="GISG01156170">
    <property type="protein sequence ID" value="MBA4648552.1"/>
    <property type="molecule type" value="Transcribed_RNA"/>
</dbReference>
<reference evidence="1" key="2">
    <citation type="submission" date="2020-07" db="EMBL/GenBank/DDBJ databases">
        <authorList>
            <person name="Vera ALvarez R."/>
            <person name="Arias-Moreno D.M."/>
            <person name="Jimenez-Jacinto V."/>
            <person name="Jimenez-Bremont J.F."/>
            <person name="Swaminathan K."/>
            <person name="Moose S.P."/>
            <person name="Guerrero-Gonzalez M.L."/>
            <person name="Marino-Ramirez L."/>
            <person name="Landsman D."/>
            <person name="Rodriguez-Kessler M."/>
            <person name="Delgado-Sanchez P."/>
        </authorList>
    </citation>
    <scope>NUCLEOTIDE SEQUENCE</scope>
    <source>
        <tissue evidence="1">Cladode</tissue>
    </source>
</reference>
<accession>A0A7C8ZPN2</accession>
<organism evidence="1">
    <name type="scientific">Opuntia streptacantha</name>
    <name type="common">Prickly pear cactus</name>
    <name type="synonym">Opuntia cardona</name>
    <dbReference type="NCBI Taxonomy" id="393608"/>
    <lineage>
        <taxon>Eukaryota</taxon>
        <taxon>Viridiplantae</taxon>
        <taxon>Streptophyta</taxon>
        <taxon>Embryophyta</taxon>
        <taxon>Tracheophyta</taxon>
        <taxon>Spermatophyta</taxon>
        <taxon>Magnoliopsida</taxon>
        <taxon>eudicotyledons</taxon>
        <taxon>Gunneridae</taxon>
        <taxon>Pentapetalae</taxon>
        <taxon>Caryophyllales</taxon>
        <taxon>Cactineae</taxon>
        <taxon>Cactaceae</taxon>
        <taxon>Opuntioideae</taxon>
        <taxon>Opuntia</taxon>
    </lineage>
</organism>
<protein>
    <submittedName>
        <fullName evidence="1">Uncharacterized protein</fullName>
    </submittedName>
</protein>
<proteinExistence type="predicted"/>
<dbReference type="AlphaFoldDB" id="A0A7C8ZPN2"/>
<name>A0A7C8ZPN2_OPUST</name>
<dbReference type="EMBL" id="GISG01156169">
    <property type="protein sequence ID" value="MBA4648551.1"/>
    <property type="molecule type" value="Transcribed_RNA"/>
</dbReference>
<evidence type="ECO:0000313" key="1">
    <source>
        <dbReference type="EMBL" id="MBA4648552.1"/>
    </source>
</evidence>